<dbReference type="AlphaFoldDB" id="A0A250FUK8"/>
<name>A0A250FUK8_9FLAO</name>
<feature type="domain" description="GmrSD restriction endonucleases N-terminal" evidence="1">
    <location>
        <begin position="44"/>
        <end position="226"/>
    </location>
</feature>
<reference evidence="3" key="1">
    <citation type="submission" date="2017-06" db="EMBL/GenBank/DDBJ databases">
        <title>Capnocytophaga spp. assemblies.</title>
        <authorList>
            <person name="Gulvik C.A."/>
        </authorList>
    </citation>
    <scope>NUCLEOTIDE SEQUENCE [LARGE SCALE GENOMIC DNA]</scope>
    <source>
        <strain evidence="3">H2177</strain>
    </source>
</reference>
<dbReference type="PANTHER" id="PTHR39639">
    <property type="entry name" value="CHROMOSOME 16, WHOLE GENOME SHOTGUN SEQUENCE"/>
    <property type="match status" value="1"/>
</dbReference>
<dbReference type="InterPro" id="IPR004919">
    <property type="entry name" value="GmrSD_N"/>
</dbReference>
<dbReference type="OrthoDB" id="9798761at2"/>
<dbReference type="PANTHER" id="PTHR39639:SF1">
    <property type="entry name" value="DUF262 DOMAIN-CONTAINING PROTEIN"/>
    <property type="match status" value="1"/>
</dbReference>
<organism evidence="2 3">
    <name type="scientific">Capnocytophaga stomatis</name>
    <dbReference type="NCBI Taxonomy" id="1848904"/>
    <lineage>
        <taxon>Bacteria</taxon>
        <taxon>Pseudomonadati</taxon>
        <taxon>Bacteroidota</taxon>
        <taxon>Flavobacteriia</taxon>
        <taxon>Flavobacteriales</taxon>
        <taxon>Flavobacteriaceae</taxon>
        <taxon>Capnocytophaga</taxon>
    </lineage>
</organism>
<evidence type="ECO:0000313" key="3">
    <source>
        <dbReference type="Proteomes" id="UP000217348"/>
    </source>
</evidence>
<dbReference type="EMBL" id="CP022387">
    <property type="protein sequence ID" value="ATA88842.1"/>
    <property type="molecule type" value="Genomic_DNA"/>
</dbReference>
<dbReference type="Pfam" id="PF03235">
    <property type="entry name" value="GmrSD_N"/>
    <property type="match status" value="1"/>
</dbReference>
<dbReference type="RefSeq" id="WP_095895111.1">
    <property type="nucleotide sequence ID" value="NZ_CP022387.1"/>
</dbReference>
<dbReference type="Proteomes" id="UP000217348">
    <property type="component" value="Chromosome"/>
</dbReference>
<protein>
    <recommendedName>
        <fullName evidence="1">GmrSD restriction endonucleases N-terminal domain-containing protein</fullName>
    </recommendedName>
</protein>
<gene>
    <name evidence="2" type="ORF">CGC58_03335</name>
</gene>
<dbReference type="KEGG" id="csto:CGC58_03335"/>
<evidence type="ECO:0000313" key="2">
    <source>
        <dbReference type="EMBL" id="ATA88842.1"/>
    </source>
</evidence>
<evidence type="ECO:0000259" key="1">
    <source>
        <dbReference type="Pfam" id="PF03235"/>
    </source>
</evidence>
<sequence>MENLIINENNTETNKYEGDYDENESSASISEYDITVSPNDFNLGTIFNFIEKGVFKIPGFQRNYVWDIKRASKLIESLLMNIPIPQIFLYEEGKNNFLVIDGQQRLMSIYYFMKERFPKRDKRVELRKIFEENSKIPDEILYNNEYFIDFNLNLPEQLPDNPNKFNKKNYSTLEDTDKTALELKTIRNIIIRSNKENNHSVEFEIFNRLNTGGVNLKPQEIRTSLYHSKFYDMLYKINSSENWRSLLKNPTPNINMKEVEILLRGFAMLVNKNNYRPSMTKFLNIFSYEAKSFEKNKIDLLEKIFNKFIEFCVNLKDENLFFTSNNRFNISVYEAIFSTLCENAYQNEDENSISNTSLEKINRLKKDEDFIRASSYNTSSKKNVDERNRIAKQILLSDGE</sequence>
<accession>A0A250FUK8</accession>
<proteinExistence type="predicted"/>